<evidence type="ECO:0008006" key="3">
    <source>
        <dbReference type="Google" id="ProtNLM"/>
    </source>
</evidence>
<accession>A0ABM5Z0K8</accession>
<dbReference type="Proteomes" id="UP000074914">
    <property type="component" value="Chromosome"/>
</dbReference>
<reference evidence="1 2" key="1">
    <citation type="submission" date="2015-11" db="EMBL/GenBank/DDBJ databases">
        <title>Exploring the genomic traits of fungus-feeding bacterial genus Collimonas.</title>
        <authorList>
            <person name="Song C."/>
            <person name="Schmidt R."/>
            <person name="de Jager V."/>
            <person name="Krzyzanowska D."/>
            <person name="Jongedijk E."/>
            <person name="Cankar K."/>
            <person name="Beekwilder J."/>
            <person name="van Veen A."/>
            <person name="de Boer W."/>
            <person name="van Veen J.A."/>
            <person name="Garbeva P."/>
        </authorList>
    </citation>
    <scope>NUCLEOTIDE SEQUENCE [LARGE SCALE GENOMIC DNA]</scope>
    <source>
        <strain evidence="1 2">Ter291</strain>
    </source>
</reference>
<sequence>MNAMYSNHLKAHLVEKKQSGTAIRCVAMLRWDMYRLVHG</sequence>
<name>A0ABM5Z0K8_9BURK</name>
<evidence type="ECO:0000313" key="1">
    <source>
        <dbReference type="EMBL" id="AMP12532.1"/>
    </source>
</evidence>
<evidence type="ECO:0000313" key="2">
    <source>
        <dbReference type="Proteomes" id="UP000074914"/>
    </source>
</evidence>
<keyword evidence="2" id="KW-1185">Reference proteome</keyword>
<protein>
    <recommendedName>
        <fullName evidence="3">Transposase</fullName>
    </recommendedName>
</protein>
<gene>
    <name evidence="1" type="ORF">CPter291_0236</name>
</gene>
<organism evidence="1 2">
    <name type="scientific">Collimonas pratensis</name>
    <dbReference type="NCBI Taxonomy" id="279113"/>
    <lineage>
        <taxon>Bacteria</taxon>
        <taxon>Pseudomonadati</taxon>
        <taxon>Pseudomonadota</taxon>
        <taxon>Betaproteobacteria</taxon>
        <taxon>Burkholderiales</taxon>
        <taxon>Oxalobacteraceae</taxon>
        <taxon>Collimonas</taxon>
    </lineage>
</organism>
<dbReference type="EMBL" id="CP013236">
    <property type="protein sequence ID" value="AMP12532.1"/>
    <property type="molecule type" value="Genomic_DNA"/>
</dbReference>
<proteinExistence type="predicted"/>